<dbReference type="PANTHER" id="PTHR47829">
    <property type="entry name" value="HYDROLASE, PUTATIVE (AFU_ORTHOLOGUE AFUA_1G12880)-RELATED"/>
    <property type="match status" value="1"/>
</dbReference>
<dbReference type="Gene3D" id="3.90.1200.10">
    <property type="match status" value="1"/>
</dbReference>
<dbReference type="Proteomes" id="UP000274822">
    <property type="component" value="Unassembled WGS sequence"/>
</dbReference>
<keyword evidence="4" id="KW-1185">Reference proteome</keyword>
<comment type="caution">
    <text evidence="3">The sequence shown here is derived from an EMBL/GenBank/DDBJ whole genome shotgun (WGS) entry which is preliminary data.</text>
</comment>
<gene>
    <name evidence="3" type="ORF">BC938DRAFT_474289</name>
</gene>
<dbReference type="EMBL" id="RBNJ01017719">
    <property type="protein sequence ID" value="RUS23998.1"/>
    <property type="molecule type" value="Genomic_DNA"/>
</dbReference>
<evidence type="ECO:0000259" key="2">
    <source>
        <dbReference type="Pfam" id="PF01636"/>
    </source>
</evidence>
<organism evidence="3 4">
    <name type="scientific">Jimgerdemannia flammicorona</name>
    <dbReference type="NCBI Taxonomy" id="994334"/>
    <lineage>
        <taxon>Eukaryota</taxon>
        <taxon>Fungi</taxon>
        <taxon>Fungi incertae sedis</taxon>
        <taxon>Mucoromycota</taxon>
        <taxon>Mucoromycotina</taxon>
        <taxon>Endogonomycetes</taxon>
        <taxon>Endogonales</taxon>
        <taxon>Endogonaceae</taxon>
        <taxon>Jimgerdemannia</taxon>
    </lineage>
</organism>
<dbReference type="InterPro" id="IPR052898">
    <property type="entry name" value="ACAD10-like"/>
</dbReference>
<name>A0A433Q2L1_9FUNG</name>
<sequence>MFRGGEISRIAQARRQKSAACQTGISSQNKQIGRGCAKHDIAHASESGQCPHRVARGVRAQATFLLPCCCQEGQACDESRVHIAGWDESGLGRNTLAIISIQTILKSTGNMTDKPEEYGQSTSEPPDRCLKAGEIPSQPHPWPQAATPSVPVQARTKQPDVPSQRCCSRYVMRKKPPGTLLSGTAHAVEREYRILHALGTCSDVPVPKVYVLCEDVAVIGTPFYVSVDGRSGSGLGWWMFLFRIQMLVSKIIAIPSRFRAIAPNKVMEFLEGRIFSDMRMPQLPYEERVKCWDSVIQTLAKLHSIPPASVGLGDFGAPSGFYARQMRSLQKVSAAQAATVDEQGNAVGELPRLRDLIAWFERNQVKDETTIVHGDFKVHEWIGWGRVTFSRLHADSHSFFCAAPPISDRQHGLPPDGAARDRHPGLGALDNWTPTLGSGQPGGPLLRPHRRSHLRRPGRLHRAAAHSPRRGPHEALLRENREDLPYRAVDVCDCVLVL</sequence>
<dbReference type="SUPFAM" id="SSF56112">
    <property type="entry name" value="Protein kinase-like (PK-like)"/>
    <property type="match status" value="1"/>
</dbReference>
<feature type="region of interest" description="Disordered" evidence="1">
    <location>
        <begin position="431"/>
        <end position="471"/>
    </location>
</feature>
<dbReference type="Pfam" id="PF01636">
    <property type="entry name" value="APH"/>
    <property type="match status" value="2"/>
</dbReference>
<accession>A0A433Q2L1</accession>
<proteinExistence type="predicted"/>
<feature type="domain" description="Aminoglycoside phosphotransferase" evidence="2">
    <location>
        <begin position="263"/>
        <end position="379"/>
    </location>
</feature>
<dbReference type="InterPro" id="IPR011009">
    <property type="entry name" value="Kinase-like_dom_sf"/>
</dbReference>
<evidence type="ECO:0000256" key="1">
    <source>
        <dbReference type="SAM" id="MobiDB-lite"/>
    </source>
</evidence>
<dbReference type="PANTHER" id="PTHR47829:SF3">
    <property type="entry name" value="AMINOGLYCOSIDE PHOSPHOTRANSFERASE DOMAIN-CONTAINING PROTEIN"/>
    <property type="match status" value="1"/>
</dbReference>
<protein>
    <recommendedName>
        <fullName evidence="2">Aminoglycoside phosphotransferase domain-containing protein</fullName>
    </recommendedName>
</protein>
<dbReference type="InterPro" id="IPR002575">
    <property type="entry name" value="Aminoglycoside_PTrfase"/>
</dbReference>
<evidence type="ECO:0000313" key="4">
    <source>
        <dbReference type="Proteomes" id="UP000274822"/>
    </source>
</evidence>
<evidence type="ECO:0000313" key="3">
    <source>
        <dbReference type="EMBL" id="RUS23998.1"/>
    </source>
</evidence>
<dbReference type="InterPro" id="IPR041726">
    <property type="entry name" value="ACAD10_11_N"/>
</dbReference>
<feature type="compositionally biased region" description="Basic residues" evidence="1">
    <location>
        <begin position="447"/>
        <end position="470"/>
    </location>
</feature>
<feature type="domain" description="Aminoglycoside phosphotransferase" evidence="2">
    <location>
        <begin position="169"/>
        <end position="225"/>
    </location>
</feature>
<dbReference type="Gene3D" id="3.30.200.20">
    <property type="entry name" value="Phosphorylase Kinase, domain 1"/>
    <property type="match status" value="1"/>
</dbReference>
<dbReference type="CDD" id="cd05154">
    <property type="entry name" value="ACAD10_11_N-like"/>
    <property type="match status" value="1"/>
</dbReference>
<reference evidence="3 4" key="1">
    <citation type="journal article" date="2018" name="New Phytol.">
        <title>Phylogenomics of Endogonaceae and evolution of mycorrhizas within Mucoromycota.</title>
        <authorList>
            <person name="Chang Y."/>
            <person name="Desiro A."/>
            <person name="Na H."/>
            <person name="Sandor L."/>
            <person name="Lipzen A."/>
            <person name="Clum A."/>
            <person name="Barry K."/>
            <person name="Grigoriev I.V."/>
            <person name="Martin F.M."/>
            <person name="Stajich J.E."/>
            <person name="Smith M.E."/>
            <person name="Bonito G."/>
            <person name="Spatafora J.W."/>
        </authorList>
    </citation>
    <scope>NUCLEOTIDE SEQUENCE [LARGE SCALE GENOMIC DNA]</scope>
    <source>
        <strain evidence="3 4">AD002</strain>
    </source>
</reference>
<dbReference type="AlphaFoldDB" id="A0A433Q2L1"/>